<keyword evidence="4" id="KW-0547">Nucleotide-binding</keyword>
<organism evidence="4 5">
    <name type="scientific">Streptomyces chumphonensis</name>
    <dbReference type="NCBI Taxonomy" id="1214925"/>
    <lineage>
        <taxon>Bacteria</taxon>
        <taxon>Bacillati</taxon>
        <taxon>Actinomycetota</taxon>
        <taxon>Actinomycetes</taxon>
        <taxon>Kitasatosporales</taxon>
        <taxon>Streptomycetaceae</taxon>
        <taxon>Streptomyces</taxon>
    </lineage>
</organism>
<reference evidence="4" key="1">
    <citation type="submission" date="2020-09" db="EMBL/GenBank/DDBJ databases">
        <title>Secondary metabolite and genome analysis of marine Streptomyces chumphonensis KK1-2T.</title>
        <authorList>
            <person name="Phongsopitanun W."/>
            <person name="Kanchanasin P."/>
            <person name="Pittayakhajonwut P."/>
            <person name="Suwanborirux K."/>
            <person name="Tanasupawat S."/>
        </authorList>
    </citation>
    <scope>NUCLEOTIDE SEQUENCE</scope>
    <source>
        <strain evidence="4">KK1-2</strain>
    </source>
</reference>
<dbReference type="InterPro" id="IPR027785">
    <property type="entry name" value="UvrD-like_helicase_C"/>
</dbReference>
<evidence type="ECO:0000256" key="1">
    <source>
        <dbReference type="SAM" id="MobiDB-lite"/>
    </source>
</evidence>
<evidence type="ECO:0000313" key="4">
    <source>
        <dbReference type="EMBL" id="MBD3931539.1"/>
    </source>
</evidence>
<dbReference type="EMBL" id="JACXYU010000003">
    <property type="protein sequence ID" value="MBD3931539.1"/>
    <property type="molecule type" value="Genomic_DNA"/>
</dbReference>
<dbReference type="Gene3D" id="3.40.50.300">
    <property type="entry name" value="P-loop containing nucleotide triphosphate hydrolases"/>
    <property type="match status" value="2"/>
</dbReference>
<gene>
    <name evidence="4" type="ORF">IF129_08180</name>
</gene>
<dbReference type="CDD" id="cd18809">
    <property type="entry name" value="SF1_C_RecD"/>
    <property type="match status" value="1"/>
</dbReference>
<feature type="domain" description="ATP-dependent RecD2 DNA helicase-like helix-hairpin-helix" evidence="3">
    <location>
        <begin position="53"/>
        <end position="141"/>
    </location>
</feature>
<protein>
    <submittedName>
        <fullName evidence="4">ATP-binding domain-containing protein</fullName>
    </submittedName>
</protein>
<keyword evidence="4" id="KW-0067">ATP-binding</keyword>
<dbReference type="Pfam" id="PF13604">
    <property type="entry name" value="AAA_30"/>
    <property type="match status" value="1"/>
</dbReference>
<feature type="region of interest" description="Disordered" evidence="1">
    <location>
        <begin position="177"/>
        <end position="198"/>
    </location>
</feature>
<comment type="caution">
    <text evidence="4">The sequence shown here is derived from an EMBL/GenBank/DDBJ whole genome shotgun (WGS) entry which is preliminary data.</text>
</comment>
<dbReference type="AlphaFoldDB" id="A0A927EWT6"/>
<feature type="compositionally biased region" description="Low complexity" evidence="1">
    <location>
        <begin position="32"/>
        <end position="47"/>
    </location>
</feature>
<keyword evidence="5" id="KW-1185">Reference proteome</keyword>
<name>A0A927EWT6_9ACTN</name>
<dbReference type="Gene3D" id="2.30.30.940">
    <property type="match status" value="1"/>
</dbReference>
<dbReference type="InterPro" id="IPR027417">
    <property type="entry name" value="P-loop_NTPase"/>
</dbReference>
<dbReference type="GO" id="GO:0005524">
    <property type="term" value="F:ATP binding"/>
    <property type="evidence" value="ECO:0007669"/>
    <property type="project" value="UniProtKB-KW"/>
</dbReference>
<sequence length="651" mass="65828">MAAVRAVESGEKSAAEFFPAPEPARPARRRSPAQGPRGASASAPAGPVAVPAEVHEVLAAGGAPEALAPSVVAALGPRAAEELREDPWRLLSVAGVRPEQADAFAAALGEPGADAGPGDPRRARALAGWLLEAAARAGHTVLEFAVLARKLAQYGVPEPEDAVRDAVDTGALLVFRADGDGTPPSEEAEEADGAEAGSGEAAPLLLGLERWAVAEESLADGLHRLITTFRPPQGEDAGAWGSAASAAPSSSAGELLRAVAAHGLVAHTGGEASRAEPAALVGAARAMGLRACAATHTEDARRRLAALVPARPGTEDPPAQDAGQDAPVPVAVTVSGLLEGDQGPGREADGTLPLDLLVVLDAALLDTETAAALVEALPDGARLVLSGDPQVLGSAGPGQVLQDVLAAAVAPRVTSRTPDPGPLGELVSGIGVGELTQVAAPGKEIVIVPVREAAEAVHRTVQLVAESVPRAFGIEPGATQVITTGHPGGAGTTALNAALKERFNPGPGRFGGFDPGDRVTFSPAPGRPLFAAVAGADGEGLRLDGPHGPFTVAKDRVATAVRHAWAITAHQAAGGRWPAAVVVLPGDAADALDRRWVYTAFGRAERHLSVVHGVGDALPRAVAQRPGAPRTTRLRELLRPRPAAAGEPDDT</sequence>
<feature type="domain" description="UvrD-like helicase C-terminal" evidence="2">
    <location>
        <begin position="563"/>
        <end position="611"/>
    </location>
</feature>
<feature type="region of interest" description="Disordered" evidence="1">
    <location>
        <begin position="624"/>
        <end position="651"/>
    </location>
</feature>
<dbReference type="Pfam" id="PF13538">
    <property type="entry name" value="UvrD_C_2"/>
    <property type="match status" value="1"/>
</dbReference>
<dbReference type="Proteomes" id="UP000632289">
    <property type="component" value="Unassembled WGS sequence"/>
</dbReference>
<evidence type="ECO:0000259" key="3">
    <source>
        <dbReference type="Pfam" id="PF14490"/>
    </source>
</evidence>
<evidence type="ECO:0000259" key="2">
    <source>
        <dbReference type="Pfam" id="PF13538"/>
    </source>
</evidence>
<dbReference type="Pfam" id="PF14490">
    <property type="entry name" value="HHH_RecD2"/>
    <property type="match status" value="1"/>
</dbReference>
<dbReference type="InterPro" id="IPR029493">
    <property type="entry name" value="RecD2-like_HHH"/>
</dbReference>
<dbReference type="SUPFAM" id="SSF52540">
    <property type="entry name" value="P-loop containing nucleoside triphosphate hydrolases"/>
    <property type="match status" value="1"/>
</dbReference>
<feature type="region of interest" description="Disordered" evidence="1">
    <location>
        <begin position="1"/>
        <end position="47"/>
    </location>
</feature>
<evidence type="ECO:0000313" key="5">
    <source>
        <dbReference type="Proteomes" id="UP000632289"/>
    </source>
</evidence>
<proteinExistence type="predicted"/>
<accession>A0A927EWT6</accession>